<dbReference type="Proteomes" id="UP000694300">
    <property type="component" value="Unassembled WGS sequence"/>
</dbReference>
<accession>A0ABS6UHG9</accession>
<evidence type="ECO:0000313" key="2">
    <source>
        <dbReference type="EMBL" id="MBW0131695.1"/>
    </source>
</evidence>
<proteinExistence type="predicted"/>
<sequence>MGSPVVHFEIGGVDAARSRSFYESMFGWSVRTDDDGYGMVSTGSGEGIAGGITAAPPGVPPWVTFYVRVEDVEESLVRAEELGGRRIMGPTAVGGAGRMGMFTDPDGNAIGLFAEV</sequence>
<dbReference type="PANTHER" id="PTHR33993">
    <property type="entry name" value="GLYOXALASE-RELATED"/>
    <property type="match status" value="1"/>
</dbReference>
<dbReference type="Pfam" id="PF00903">
    <property type="entry name" value="Glyoxalase"/>
    <property type="match status" value="1"/>
</dbReference>
<dbReference type="PROSITE" id="PS51819">
    <property type="entry name" value="VOC"/>
    <property type="match status" value="1"/>
</dbReference>
<evidence type="ECO:0000259" key="1">
    <source>
        <dbReference type="PROSITE" id="PS51819"/>
    </source>
</evidence>
<evidence type="ECO:0000313" key="3">
    <source>
        <dbReference type="Proteomes" id="UP000694300"/>
    </source>
</evidence>
<dbReference type="InterPro" id="IPR004360">
    <property type="entry name" value="Glyas_Fos-R_dOase_dom"/>
</dbReference>
<organism evidence="2 3">
    <name type="scientific">Pseudonocardia oceani</name>
    <dbReference type="NCBI Taxonomy" id="2792013"/>
    <lineage>
        <taxon>Bacteria</taxon>
        <taxon>Bacillati</taxon>
        <taxon>Actinomycetota</taxon>
        <taxon>Actinomycetes</taxon>
        <taxon>Pseudonocardiales</taxon>
        <taxon>Pseudonocardiaceae</taxon>
        <taxon>Pseudonocardia</taxon>
    </lineage>
</organism>
<dbReference type="CDD" id="cd07247">
    <property type="entry name" value="SgaA_N_like"/>
    <property type="match status" value="1"/>
</dbReference>
<comment type="caution">
    <text evidence="2">The sequence shown here is derived from an EMBL/GenBank/DDBJ whole genome shotgun (WGS) entry which is preliminary data.</text>
</comment>
<dbReference type="InterPro" id="IPR037523">
    <property type="entry name" value="VOC_core"/>
</dbReference>
<name>A0ABS6UHG9_9PSEU</name>
<dbReference type="InterPro" id="IPR052164">
    <property type="entry name" value="Anthracycline_SecMetBiosynth"/>
</dbReference>
<keyword evidence="3" id="KW-1185">Reference proteome</keyword>
<dbReference type="EMBL" id="JADQDF010000001">
    <property type="protein sequence ID" value="MBW0131695.1"/>
    <property type="molecule type" value="Genomic_DNA"/>
</dbReference>
<gene>
    <name evidence="2" type="ORF">I4I82_29055</name>
</gene>
<dbReference type="RefSeq" id="WP_218593244.1">
    <property type="nucleotide sequence ID" value="NZ_JADQDE010000330.1"/>
</dbReference>
<protein>
    <submittedName>
        <fullName evidence="2">VOC family protein</fullName>
    </submittedName>
</protein>
<reference evidence="2 3" key="1">
    <citation type="submission" date="2020-11" db="EMBL/GenBank/DDBJ databases">
        <title>Pseudonocardia abyssalis sp. nov. and Pseudonocardia oceani sp. nov., description and phylogenomic analysis of two novel actinomycetes isolated from the deep Southern Ocean.</title>
        <authorList>
            <person name="Parra J."/>
        </authorList>
    </citation>
    <scope>NUCLEOTIDE SEQUENCE [LARGE SCALE GENOMIC DNA]</scope>
    <source>
        <strain evidence="3">KRD185</strain>
    </source>
</reference>
<feature type="domain" description="VOC" evidence="1">
    <location>
        <begin position="4"/>
        <end position="115"/>
    </location>
</feature>